<name>A0ABR3JI88_9AGAR</name>
<accession>A0ABR3JI88</accession>
<organism evidence="2 3">
    <name type="scientific">Hohenbuehelia grisea</name>
    <dbReference type="NCBI Taxonomy" id="104357"/>
    <lineage>
        <taxon>Eukaryota</taxon>
        <taxon>Fungi</taxon>
        <taxon>Dikarya</taxon>
        <taxon>Basidiomycota</taxon>
        <taxon>Agaricomycotina</taxon>
        <taxon>Agaricomycetes</taxon>
        <taxon>Agaricomycetidae</taxon>
        <taxon>Agaricales</taxon>
        <taxon>Pleurotineae</taxon>
        <taxon>Pleurotaceae</taxon>
        <taxon>Hohenbuehelia</taxon>
    </lineage>
</organism>
<gene>
    <name evidence="2" type="ORF">HGRIS_001716</name>
</gene>
<feature type="chain" id="PRO_5047287449" evidence="1">
    <location>
        <begin position="20"/>
        <end position="59"/>
    </location>
</feature>
<proteinExistence type="predicted"/>
<keyword evidence="1" id="KW-0732">Signal</keyword>
<protein>
    <submittedName>
        <fullName evidence="2">Uncharacterized protein</fullName>
    </submittedName>
</protein>
<comment type="caution">
    <text evidence="2">The sequence shown here is derived from an EMBL/GenBank/DDBJ whole genome shotgun (WGS) entry which is preliminary data.</text>
</comment>
<dbReference type="EMBL" id="JASNQZ010000006">
    <property type="protein sequence ID" value="KAL0955475.1"/>
    <property type="molecule type" value="Genomic_DNA"/>
</dbReference>
<evidence type="ECO:0000256" key="1">
    <source>
        <dbReference type="SAM" id="SignalP"/>
    </source>
</evidence>
<keyword evidence="3" id="KW-1185">Reference proteome</keyword>
<feature type="signal peptide" evidence="1">
    <location>
        <begin position="1"/>
        <end position="19"/>
    </location>
</feature>
<reference evidence="3" key="1">
    <citation type="submission" date="2024-06" db="EMBL/GenBank/DDBJ databases">
        <title>Multi-omics analyses provide insights into the biosynthesis of the anticancer antibiotic pleurotin in Hohenbuehelia grisea.</title>
        <authorList>
            <person name="Weaver J.A."/>
            <person name="Alberti F."/>
        </authorList>
    </citation>
    <scope>NUCLEOTIDE SEQUENCE [LARGE SCALE GENOMIC DNA]</scope>
    <source>
        <strain evidence="3">T-177</strain>
    </source>
</reference>
<dbReference type="Proteomes" id="UP001556367">
    <property type="component" value="Unassembled WGS sequence"/>
</dbReference>
<sequence>MKSFGIAGLAAFAVSGTLAVNEWGQCGVRVSLSVTAESNTNEFSFRELDIAEARPVTAA</sequence>
<evidence type="ECO:0000313" key="3">
    <source>
        <dbReference type="Proteomes" id="UP001556367"/>
    </source>
</evidence>
<evidence type="ECO:0000313" key="2">
    <source>
        <dbReference type="EMBL" id="KAL0955475.1"/>
    </source>
</evidence>